<evidence type="ECO:0000256" key="3">
    <source>
        <dbReference type="ARBA" id="ARBA00022525"/>
    </source>
</evidence>
<dbReference type="CDD" id="cd21175">
    <property type="entry name" value="LPMO_AA9"/>
    <property type="match status" value="1"/>
</dbReference>
<dbReference type="InterPro" id="IPR049892">
    <property type="entry name" value="AA9"/>
</dbReference>
<evidence type="ECO:0000256" key="5">
    <source>
        <dbReference type="SAM" id="MobiDB-lite"/>
    </source>
</evidence>
<feature type="region of interest" description="Disordered" evidence="5">
    <location>
        <begin position="269"/>
        <end position="424"/>
    </location>
</feature>
<dbReference type="OrthoDB" id="4849160at2759"/>
<comment type="subcellular location">
    <subcellularLocation>
        <location evidence="2">Secreted</location>
    </subcellularLocation>
</comment>
<feature type="compositionally biased region" description="Pro residues" evidence="5">
    <location>
        <begin position="365"/>
        <end position="386"/>
    </location>
</feature>
<feature type="compositionally biased region" description="Low complexity" evidence="5">
    <location>
        <begin position="409"/>
        <end position="418"/>
    </location>
</feature>
<keyword evidence="8" id="KW-0560">Oxidoreductase</keyword>
<evidence type="ECO:0000313" key="8">
    <source>
        <dbReference type="EMBL" id="OCT44844.1"/>
    </source>
</evidence>
<evidence type="ECO:0000256" key="4">
    <source>
        <dbReference type="ARBA" id="ARBA00023157"/>
    </source>
</evidence>
<evidence type="ECO:0000256" key="6">
    <source>
        <dbReference type="SAM" id="SignalP"/>
    </source>
</evidence>
<keyword evidence="6" id="KW-0732">Signal</keyword>
<accession>A0A1C1C8H9</accession>
<reference evidence="9" key="1">
    <citation type="submission" date="2015-07" db="EMBL/GenBank/DDBJ databases">
        <authorList>
            <person name="Teixeira M.M."/>
            <person name="Souza R.C."/>
            <person name="Almeida L.G."/>
            <person name="Vicente V.A."/>
            <person name="de Hoog S."/>
            <person name="Bocca A.L."/>
            <person name="de Almeida S.R."/>
            <person name="Vasconcelos A.T."/>
            <person name="Felipe M.S."/>
        </authorList>
    </citation>
    <scope>NUCLEOTIDE SEQUENCE [LARGE SCALE GENOMIC DNA]</scope>
    <source>
        <strain evidence="9">KSF</strain>
    </source>
</reference>
<dbReference type="STRING" id="86049.A0A1C1C8H9"/>
<dbReference type="VEuPathDB" id="FungiDB:CLCR_05891"/>
<keyword evidence="9" id="KW-1185">Reference proteome</keyword>
<dbReference type="GO" id="GO:0004497">
    <property type="term" value="F:monooxygenase activity"/>
    <property type="evidence" value="ECO:0007669"/>
    <property type="project" value="UniProtKB-KW"/>
</dbReference>
<keyword evidence="3" id="KW-0964">Secreted</keyword>
<feature type="compositionally biased region" description="Low complexity" evidence="5">
    <location>
        <begin position="269"/>
        <end position="295"/>
    </location>
</feature>
<dbReference type="Gene3D" id="2.70.50.70">
    <property type="match status" value="1"/>
</dbReference>
<sequence length="447" mass="45700">MTSLKLTAAFGTLALLSRVSAHGIVSGIVANGAWQSGYDPSFQYSNPPPVVAGWSIPQVSDRGFVSDYTSPDIICHKGATPGGSYVSVAAGDSIELQWTEWPESHHGPVIDYLAACGDDCTTVDKTQLLFNKIDEAGLNNGDPAPGNWASDDLIANNNSWTVTIPSSIAPGKYVLRHEIIALHSAFDAGGAQNYPQCINLEVSGSGTDKLGSGTKGTELYTAQDPGILINIYYPTVTDYIIPGPALLDGSSSGSQPSVSASASTASASATSVAPSAATSSISTTSSSVSVEITASPAKPSAVISPTDDLPSSGPTTITDSDSVSDATTTLESSSTITVTTTVTPTASQPEETECSSAPDSFPAPTTDPPVAPTDTPAKPPGFPPRPSDTDGATDVQPTPLPAPVPAPAPESSTTAPVSFTSTVTGRIGKPTRFVCYIDDDEFTLSPA</sequence>
<evidence type="ECO:0000313" key="9">
    <source>
        <dbReference type="Proteomes" id="UP000094526"/>
    </source>
</evidence>
<keyword evidence="4" id="KW-1015">Disulfide bond</keyword>
<keyword evidence="8" id="KW-0503">Monooxygenase</keyword>
<dbReference type="GO" id="GO:0005576">
    <property type="term" value="C:extracellular region"/>
    <property type="evidence" value="ECO:0007669"/>
    <property type="project" value="UniProtKB-SubCell"/>
</dbReference>
<feature type="chain" id="PRO_5008650636" evidence="6">
    <location>
        <begin position="22"/>
        <end position="447"/>
    </location>
</feature>
<dbReference type="Proteomes" id="UP000094526">
    <property type="component" value="Unassembled WGS sequence"/>
</dbReference>
<feature type="compositionally biased region" description="Pro residues" evidence="5">
    <location>
        <begin position="398"/>
        <end position="408"/>
    </location>
</feature>
<protein>
    <submittedName>
        <fullName evidence="8">Polysaccharide monooxygenase Cel61a</fullName>
    </submittedName>
</protein>
<dbReference type="AlphaFoldDB" id="A0A1C1C8H9"/>
<dbReference type="PANTHER" id="PTHR33353:SF34">
    <property type="entry name" value="ENDO-BETA-1,4-GLUCANASE D"/>
    <property type="match status" value="1"/>
</dbReference>
<feature type="compositionally biased region" description="Low complexity" evidence="5">
    <location>
        <begin position="315"/>
        <end position="347"/>
    </location>
</feature>
<dbReference type="Pfam" id="PF03443">
    <property type="entry name" value="AA9"/>
    <property type="match status" value="1"/>
</dbReference>
<evidence type="ECO:0000259" key="7">
    <source>
        <dbReference type="Pfam" id="PF03443"/>
    </source>
</evidence>
<dbReference type="eggNOG" id="ENOG502RY3D">
    <property type="taxonomic scope" value="Eukaryota"/>
</dbReference>
<dbReference type="PANTHER" id="PTHR33353">
    <property type="entry name" value="PUTATIVE (AFU_ORTHOLOGUE AFUA_1G12560)-RELATED"/>
    <property type="match status" value="1"/>
</dbReference>
<dbReference type="EMBL" id="LGRB01000020">
    <property type="protein sequence ID" value="OCT44844.1"/>
    <property type="molecule type" value="Genomic_DNA"/>
</dbReference>
<dbReference type="VEuPathDB" id="FungiDB:G647_07514"/>
<comment type="caution">
    <text evidence="8">The sequence shown here is derived from an EMBL/GenBank/DDBJ whole genome shotgun (WGS) entry which is preliminary data.</text>
</comment>
<evidence type="ECO:0000256" key="1">
    <source>
        <dbReference type="ARBA" id="ARBA00001973"/>
    </source>
</evidence>
<comment type="cofactor">
    <cofactor evidence="1">
        <name>Cu(2+)</name>
        <dbReference type="ChEBI" id="CHEBI:29036"/>
    </cofactor>
</comment>
<evidence type="ECO:0000256" key="2">
    <source>
        <dbReference type="ARBA" id="ARBA00004613"/>
    </source>
</evidence>
<organism evidence="8 9">
    <name type="scientific">Cladophialophora carrionii</name>
    <dbReference type="NCBI Taxonomy" id="86049"/>
    <lineage>
        <taxon>Eukaryota</taxon>
        <taxon>Fungi</taxon>
        <taxon>Dikarya</taxon>
        <taxon>Ascomycota</taxon>
        <taxon>Pezizomycotina</taxon>
        <taxon>Eurotiomycetes</taxon>
        <taxon>Chaetothyriomycetidae</taxon>
        <taxon>Chaetothyriales</taxon>
        <taxon>Herpotrichiellaceae</taxon>
        <taxon>Cladophialophora</taxon>
    </lineage>
</organism>
<feature type="signal peptide" evidence="6">
    <location>
        <begin position="1"/>
        <end position="21"/>
    </location>
</feature>
<dbReference type="InterPro" id="IPR005103">
    <property type="entry name" value="AA9_LPMO"/>
</dbReference>
<proteinExistence type="predicted"/>
<name>A0A1C1C8H9_9EURO</name>
<gene>
    <name evidence="8" type="primary">Cel61a</name>
    <name evidence="8" type="ORF">CLCR_05891</name>
</gene>
<feature type="domain" description="Auxiliary Activity family 9 catalytic" evidence="7">
    <location>
        <begin position="22"/>
        <end position="239"/>
    </location>
</feature>